<gene>
    <name evidence="3" type="ORF">DFH07DRAFT_783939</name>
</gene>
<dbReference type="AlphaFoldDB" id="A0AAD7MKW2"/>
<feature type="coiled-coil region" evidence="1">
    <location>
        <begin position="21"/>
        <end position="76"/>
    </location>
</feature>
<sequence>MRHYWDTKKELFDERQCAARALEWSAERERLKAQLKKLFDEHDELRNRVVSMKKDYEELKEDNETTLAECVQLREELDRVHNGRDNERDRKWSRTQGPPSEDGKGKKAARSYLGDEDAVMLEVGNTSSNAEGDRLNPHEREIRDLQSRLPPPLGFSRTHYLYSKEVLANRRSDLQKYAVANYKLYNWVSDILDAVVANREPPSNLSAVQQYLNCSTGAITTYDPIELGRVIQYCQHSNVPGVEPLDDGRMLSKRHLRGAMLRQMVLPHNTGKSEGVDQRVPQPMKHSDWREQAAIDIYKRTRETEMPRYTIAAEDDVLLRNPTLPYPARSEYVPTHHMYEWAHPDVRGIPREEGSRIQRADSQNKCHPAKPENCMHRVYSITPFATQRRNVHEPRRIEQSLQRTSLAYNISPMHPLAPRTGHRGQESTTNATVISRAPRLSTSTQYSAPAHHRSLANRIGPDTMGNIPTMPTCVTVPCLHESPTDVPRTPRVSASVLGLQTTTMETLDAAPHTNSTNDGESLEYSNGFIDSSE</sequence>
<dbReference type="Gene3D" id="1.20.5.1700">
    <property type="match status" value="1"/>
</dbReference>
<dbReference type="Proteomes" id="UP001215280">
    <property type="component" value="Unassembled WGS sequence"/>
</dbReference>
<evidence type="ECO:0000313" key="3">
    <source>
        <dbReference type="EMBL" id="KAJ7722147.1"/>
    </source>
</evidence>
<accession>A0AAD7MKW2</accession>
<proteinExistence type="predicted"/>
<feature type="compositionally biased region" description="Basic and acidic residues" evidence="2">
    <location>
        <begin position="80"/>
        <end position="92"/>
    </location>
</feature>
<reference evidence="3" key="1">
    <citation type="submission" date="2023-03" db="EMBL/GenBank/DDBJ databases">
        <title>Massive genome expansion in bonnet fungi (Mycena s.s.) driven by repeated elements and novel gene families across ecological guilds.</title>
        <authorList>
            <consortium name="Lawrence Berkeley National Laboratory"/>
            <person name="Harder C.B."/>
            <person name="Miyauchi S."/>
            <person name="Viragh M."/>
            <person name="Kuo A."/>
            <person name="Thoen E."/>
            <person name="Andreopoulos B."/>
            <person name="Lu D."/>
            <person name="Skrede I."/>
            <person name="Drula E."/>
            <person name="Henrissat B."/>
            <person name="Morin E."/>
            <person name="Kohler A."/>
            <person name="Barry K."/>
            <person name="LaButti K."/>
            <person name="Morin E."/>
            <person name="Salamov A."/>
            <person name="Lipzen A."/>
            <person name="Mereny Z."/>
            <person name="Hegedus B."/>
            <person name="Baldrian P."/>
            <person name="Stursova M."/>
            <person name="Weitz H."/>
            <person name="Taylor A."/>
            <person name="Grigoriev I.V."/>
            <person name="Nagy L.G."/>
            <person name="Martin F."/>
            <person name="Kauserud H."/>
        </authorList>
    </citation>
    <scope>NUCLEOTIDE SEQUENCE</scope>
    <source>
        <strain evidence="3">CBHHK188m</strain>
    </source>
</reference>
<keyword evidence="1" id="KW-0175">Coiled coil</keyword>
<evidence type="ECO:0000313" key="4">
    <source>
        <dbReference type="Proteomes" id="UP001215280"/>
    </source>
</evidence>
<protein>
    <submittedName>
        <fullName evidence="3">Uncharacterized protein</fullName>
    </submittedName>
</protein>
<evidence type="ECO:0000256" key="1">
    <source>
        <dbReference type="SAM" id="Coils"/>
    </source>
</evidence>
<feature type="region of interest" description="Disordered" evidence="2">
    <location>
        <begin position="506"/>
        <end position="533"/>
    </location>
</feature>
<name>A0AAD7MKW2_9AGAR</name>
<organism evidence="3 4">
    <name type="scientific">Mycena maculata</name>
    <dbReference type="NCBI Taxonomy" id="230809"/>
    <lineage>
        <taxon>Eukaryota</taxon>
        <taxon>Fungi</taxon>
        <taxon>Dikarya</taxon>
        <taxon>Basidiomycota</taxon>
        <taxon>Agaricomycotina</taxon>
        <taxon>Agaricomycetes</taxon>
        <taxon>Agaricomycetidae</taxon>
        <taxon>Agaricales</taxon>
        <taxon>Marasmiineae</taxon>
        <taxon>Mycenaceae</taxon>
        <taxon>Mycena</taxon>
    </lineage>
</organism>
<dbReference type="EMBL" id="JARJLG010000261">
    <property type="protein sequence ID" value="KAJ7722147.1"/>
    <property type="molecule type" value="Genomic_DNA"/>
</dbReference>
<evidence type="ECO:0000256" key="2">
    <source>
        <dbReference type="SAM" id="MobiDB-lite"/>
    </source>
</evidence>
<feature type="region of interest" description="Disordered" evidence="2">
    <location>
        <begin position="80"/>
        <end position="110"/>
    </location>
</feature>
<keyword evidence="4" id="KW-1185">Reference proteome</keyword>
<comment type="caution">
    <text evidence="3">The sequence shown here is derived from an EMBL/GenBank/DDBJ whole genome shotgun (WGS) entry which is preliminary data.</text>
</comment>